<feature type="transmembrane region" description="Helical" evidence="8">
    <location>
        <begin position="253"/>
        <end position="272"/>
    </location>
</feature>
<comment type="similarity">
    <text evidence="2">Belongs to the auxin efflux carrier (TC 2.A.69) family.</text>
</comment>
<feature type="transmembrane region" description="Helical" evidence="8">
    <location>
        <begin position="284"/>
        <end position="302"/>
    </location>
</feature>
<dbReference type="Gene3D" id="1.20.1530.20">
    <property type="match status" value="1"/>
</dbReference>
<feature type="transmembrane region" description="Helical" evidence="8">
    <location>
        <begin position="160"/>
        <end position="179"/>
    </location>
</feature>
<keyword evidence="3" id="KW-0813">Transport</keyword>
<feature type="transmembrane region" description="Helical" evidence="8">
    <location>
        <begin position="6"/>
        <end position="23"/>
    </location>
</feature>
<evidence type="ECO:0000256" key="2">
    <source>
        <dbReference type="ARBA" id="ARBA00010145"/>
    </source>
</evidence>
<organism evidence="9 10">
    <name type="scientific">Clostridium intestinale DSM 6191</name>
    <dbReference type="NCBI Taxonomy" id="1121320"/>
    <lineage>
        <taxon>Bacteria</taxon>
        <taxon>Bacillati</taxon>
        <taxon>Bacillota</taxon>
        <taxon>Clostridia</taxon>
        <taxon>Eubacteriales</taxon>
        <taxon>Clostridiaceae</taxon>
        <taxon>Clostridium</taxon>
    </lineage>
</organism>
<dbReference type="Proteomes" id="UP000184241">
    <property type="component" value="Unassembled WGS sequence"/>
</dbReference>
<feature type="transmembrane region" description="Helical" evidence="8">
    <location>
        <begin position="185"/>
        <end position="210"/>
    </location>
</feature>
<reference evidence="9 10" key="1">
    <citation type="submission" date="2016-11" db="EMBL/GenBank/DDBJ databases">
        <authorList>
            <person name="Jaros S."/>
            <person name="Januszkiewicz K."/>
            <person name="Wedrychowicz H."/>
        </authorList>
    </citation>
    <scope>NUCLEOTIDE SEQUENCE [LARGE SCALE GENOMIC DNA]</scope>
    <source>
        <strain evidence="9 10">DSM 6191</strain>
    </source>
</reference>
<dbReference type="InterPro" id="IPR038770">
    <property type="entry name" value="Na+/solute_symporter_sf"/>
</dbReference>
<comment type="subcellular location">
    <subcellularLocation>
        <location evidence="1">Cell membrane</location>
        <topology evidence="1">Multi-pass membrane protein</topology>
    </subcellularLocation>
</comment>
<dbReference type="GO" id="GO:0055085">
    <property type="term" value="P:transmembrane transport"/>
    <property type="evidence" value="ECO:0007669"/>
    <property type="project" value="InterPro"/>
</dbReference>
<dbReference type="PANTHER" id="PTHR36838:SF1">
    <property type="entry name" value="SLR1864 PROTEIN"/>
    <property type="match status" value="1"/>
</dbReference>
<feature type="transmembrane region" description="Helical" evidence="8">
    <location>
        <begin position="35"/>
        <end position="56"/>
    </location>
</feature>
<dbReference type="Pfam" id="PF03547">
    <property type="entry name" value="Mem_trans"/>
    <property type="match status" value="1"/>
</dbReference>
<feature type="transmembrane region" description="Helical" evidence="8">
    <location>
        <begin position="222"/>
        <end position="241"/>
    </location>
</feature>
<evidence type="ECO:0008006" key="11">
    <source>
        <dbReference type="Google" id="ProtNLM"/>
    </source>
</evidence>
<evidence type="ECO:0000256" key="5">
    <source>
        <dbReference type="ARBA" id="ARBA00022692"/>
    </source>
</evidence>
<evidence type="ECO:0000313" key="10">
    <source>
        <dbReference type="Proteomes" id="UP000184241"/>
    </source>
</evidence>
<accession>A0A1M5UR41</accession>
<evidence type="ECO:0000256" key="7">
    <source>
        <dbReference type="ARBA" id="ARBA00023136"/>
    </source>
</evidence>
<keyword evidence="4" id="KW-1003">Cell membrane</keyword>
<evidence type="ECO:0000256" key="6">
    <source>
        <dbReference type="ARBA" id="ARBA00022989"/>
    </source>
</evidence>
<dbReference type="PANTHER" id="PTHR36838">
    <property type="entry name" value="AUXIN EFFLUX CARRIER FAMILY PROTEIN"/>
    <property type="match status" value="1"/>
</dbReference>
<name>A0A1M5UR41_9CLOT</name>
<dbReference type="RefSeq" id="WP_073016567.1">
    <property type="nucleotide sequence ID" value="NZ_FQXU01000003.1"/>
</dbReference>
<sequence>MDFSVMWTTQGTMFLMVIIGIILRKKGVLTENSKGVLTELVLNLILPCSIITSFNIDFNMGILKIFGTIMAVGIIAQVLCYLICRFAFGRFEIRQRKVLKYGTLVSNSAFLGNPIAESTFGATGLMYSSIFCIPTRIVMWSAGLAQFTDETDKKAAFKKVVFHPCMIAVYIGIALMITGLKPPTFVYNTIVSIGRCTTPLTMLLIGSMIAEVKDLKTMINKDILYFTVIRIIVIPGLVYLGCRLAGVDPIITGVSVLLSGMPAGSTTAIMAAKYDGDYIFATKLVVFSTIMTLISIPIWCLILA</sequence>
<evidence type="ECO:0000256" key="1">
    <source>
        <dbReference type="ARBA" id="ARBA00004651"/>
    </source>
</evidence>
<dbReference type="AlphaFoldDB" id="A0A1M5UR41"/>
<evidence type="ECO:0000256" key="4">
    <source>
        <dbReference type="ARBA" id="ARBA00022475"/>
    </source>
</evidence>
<evidence type="ECO:0000313" key="9">
    <source>
        <dbReference type="EMBL" id="SHH65507.1"/>
    </source>
</evidence>
<dbReference type="GO" id="GO:0005886">
    <property type="term" value="C:plasma membrane"/>
    <property type="evidence" value="ECO:0007669"/>
    <property type="project" value="UniProtKB-SubCell"/>
</dbReference>
<evidence type="ECO:0000256" key="3">
    <source>
        <dbReference type="ARBA" id="ARBA00022448"/>
    </source>
</evidence>
<dbReference type="EMBL" id="FQXU01000003">
    <property type="protein sequence ID" value="SHH65507.1"/>
    <property type="molecule type" value="Genomic_DNA"/>
</dbReference>
<keyword evidence="5 8" id="KW-0812">Transmembrane</keyword>
<gene>
    <name evidence="9" type="ORF">SAMN02745941_00614</name>
</gene>
<evidence type="ECO:0000256" key="8">
    <source>
        <dbReference type="SAM" id="Phobius"/>
    </source>
</evidence>
<keyword evidence="6 8" id="KW-1133">Transmembrane helix</keyword>
<proteinExistence type="inferred from homology"/>
<keyword evidence="7 8" id="KW-0472">Membrane</keyword>
<feature type="transmembrane region" description="Helical" evidence="8">
    <location>
        <begin position="62"/>
        <end position="88"/>
    </location>
</feature>
<dbReference type="InterPro" id="IPR004776">
    <property type="entry name" value="Mem_transp_PIN-like"/>
</dbReference>
<protein>
    <recommendedName>
        <fullName evidence="11">AEC family transporter</fullName>
    </recommendedName>
</protein>